<reference evidence="2" key="1">
    <citation type="submission" date="2007-05" db="EMBL/GenBank/DDBJ databases">
        <title>Complete sequence of Pseudomonas putida F1.</title>
        <authorList>
            <consortium name="US DOE Joint Genome Institute"/>
            <person name="Copeland A."/>
            <person name="Lucas S."/>
            <person name="Lapidus A."/>
            <person name="Barry K."/>
            <person name="Detter J.C."/>
            <person name="Glavina del Rio T."/>
            <person name="Hammon N."/>
            <person name="Israni S."/>
            <person name="Dalin E."/>
            <person name="Tice H."/>
            <person name="Pitluck S."/>
            <person name="Chain P."/>
            <person name="Malfatti S."/>
            <person name="Shin M."/>
            <person name="Vergez L."/>
            <person name="Schmutz J."/>
            <person name="Larimer F."/>
            <person name="Land M."/>
            <person name="Hauser L."/>
            <person name="Kyrpides N."/>
            <person name="Lykidis A."/>
            <person name="Parales R."/>
            <person name="Richardson P."/>
        </authorList>
    </citation>
    <scope>NUCLEOTIDE SEQUENCE [LARGE SCALE GENOMIC DNA]</scope>
    <source>
        <strain evidence="2">F1</strain>
    </source>
</reference>
<feature type="transmembrane region" description="Helical" evidence="1">
    <location>
        <begin position="283"/>
        <end position="305"/>
    </location>
</feature>
<sequence length="467" mass="49084">MGANQQEARTEAISDRENHTMTPTFSLLVLGTAILLIVVMISKLKVHPFLALMAASLVVGVGTGMAPTAIVAAFEKGMGSTLGFLAGIIGLGSILGKLLEESGGARRIATTLLNRLGERNTSWAMMLVGFIAGIPVFFEVGFVLLIPLIYVVARQTRISMLYLGVPLVTSLMVVHCILPPHPAATAITGMLNADIGTVILYGLIVGLPTAIIAGPVWVRFTCNREAGESQQAFLSARTVAQAEEQAMPAFGITLTTVLLPLVLMVGKTLAVTALDKGSALYEWVAFLGSPLIALTLSVVFAYWALGLRRGLDMADLLSLTQRCFPPLAGILLIIGAGGAFNDMLVGSGIGKALADVLNQTQLNPILLAWLIAGIMHFAVGSATVAMISAAGMVMPILGQHPEYNREILVIAIGAGAIGWTHITDSAFWVVKEYLGLSLSDALKKFTAATVLASVVALCLTLLLSKIV</sequence>
<feature type="transmembrane region" description="Helical" evidence="1">
    <location>
        <begin position="326"/>
        <end position="346"/>
    </location>
</feature>
<dbReference type="PANTHER" id="PTHR30354">
    <property type="entry name" value="GNT FAMILY GLUCONATE TRANSPORTER"/>
    <property type="match status" value="1"/>
</dbReference>
<name>A5W4Y7_PSEP1</name>
<dbReference type="InterPro" id="IPR003474">
    <property type="entry name" value="Glcn_transporter"/>
</dbReference>
<keyword evidence="1" id="KW-0812">Transmembrane</keyword>
<evidence type="ECO:0000256" key="1">
    <source>
        <dbReference type="SAM" id="Phobius"/>
    </source>
</evidence>
<keyword evidence="1" id="KW-0472">Membrane</keyword>
<feature type="transmembrane region" description="Helical" evidence="1">
    <location>
        <begin position="160"/>
        <end position="178"/>
    </location>
</feature>
<dbReference type="HOGENOM" id="CLU_027949_0_0_6"/>
<feature type="transmembrane region" description="Helical" evidence="1">
    <location>
        <begin position="21"/>
        <end position="42"/>
    </location>
</feature>
<dbReference type="Pfam" id="PF02447">
    <property type="entry name" value="GntP_permease"/>
    <property type="match status" value="1"/>
</dbReference>
<feature type="transmembrane region" description="Helical" evidence="1">
    <location>
        <begin position="48"/>
        <end position="74"/>
    </location>
</feature>
<dbReference type="eggNOG" id="COG2610">
    <property type="taxonomic scope" value="Bacteria"/>
</dbReference>
<keyword evidence="1" id="KW-1133">Transmembrane helix</keyword>
<dbReference type="GO" id="GO:0005886">
    <property type="term" value="C:plasma membrane"/>
    <property type="evidence" value="ECO:0007669"/>
    <property type="project" value="TreeGrafter"/>
</dbReference>
<feature type="transmembrane region" description="Helical" evidence="1">
    <location>
        <begin position="246"/>
        <end position="263"/>
    </location>
</feature>
<dbReference type="EMBL" id="CP000712">
    <property type="protein sequence ID" value="ABQ79197.1"/>
    <property type="molecule type" value="Genomic_DNA"/>
</dbReference>
<dbReference type="PANTHER" id="PTHR30354:SF6">
    <property type="entry name" value="D-SERINE TRANSPORTER DSDX"/>
    <property type="match status" value="1"/>
</dbReference>
<feature type="transmembrane region" description="Helical" evidence="1">
    <location>
        <begin position="366"/>
        <end position="395"/>
    </location>
</feature>
<dbReference type="AlphaFoldDB" id="A5W4Y7"/>
<accession>A5W4Y7</accession>
<feature type="transmembrane region" description="Helical" evidence="1">
    <location>
        <begin position="198"/>
        <end position="218"/>
    </location>
</feature>
<organism evidence="2">
    <name type="scientific">Pseudomonas putida (strain ATCC 700007 / DSM 6899 / JCM 31910 / BCRC 17059 / LMG 24140 / F1)</name>
    <dbReference type="NCBI Taxonomy" id="351746"/>
    <lineage>
        <taxon>Bacteria</taxon>
        <taxon>Pseudomonadati</taxon>
        <taxon>Pseudomonadota</taxon>
        <taxon>Gammaproteobacteria</taxon>
        <taxon>Pseudomonadales</taxon>
        <taxon>Pseudomonadaceae</taxon>
        <taxon>Pseudomonas</taxon>
    </lineage>
</organism>
<dbReference type="PIRSF" id="PIRSF002746">
    <property type="entry name" value="Gluconate_transporter"/>
    <property type="match status" value="1"/>
</dbReference>
<feature type="transmembrane region" description="Helical" evidence="1">
    <location>
        <begin position="407"/>
        <end position="430"/>
    </location>
</feature>
<dbReference type="NCBIfam" id="TIGR00791">
    <property type="entry name" value="gntP"/>
    <property type="match status" value="1"/>
</dbReference>
<protein>
    <submittedName>
        <fullName evidence="2">D-serine permease DsdX</fullName>
    </submittedName>
</protein>
<evidence type="ECO:0000313" key="2">
    <source>
        <dbReference type="EMBL" id="ABQ79197.1"/>
    </source>
</evidence>
<dbReference type="GO" id="GO:0015128">
    <property type="term" value="F:gluconate transmembrane transporter activity"/>
    <property type="evidence" value="ECO:0007669"/>
    <property type="project" value="InterPro"/>
</dbReference>
<dbReference type="KEGG" id="ppf:Pput_3069"/>
<feature type="transmembrane region" description="Helical" evidence="1">
    <location>
        <begin position="445"/>
        <end position="463"/>
    </location>
</feature>
<proteinExistence type="predicted"/>
<gene>
    <name evidence="2" type="ordered locus">Pput_3069</name>
</gene>
<feature type="transmembrane region" description="Helical" evidence="1">
    <location>
        <begin position="123"/>
        <end position="153"/>
    </location>
</feature>